<evidence type="ECO:0000259" key="6">
    <source>
        <dbReference type="Pfam" id="PF00501"/>
    </source>
</evidence>
<feature type="compositionally biased region" description="Basic and acidic residues" evidence="5">
    <location>
        <begin position="50"/>
        <end position="63"/>
    </location>
</feature>
<reference evidence="8" key="1">
    <citation type="submission" date="2011-02" db="EMBL/GenBank/DDBJ databases">
        <title>The Genome Sequence of Capsaspora owczarzaki ATCC 30864.</title>
        <authorList>
            <person name="Russ C."/>
            <person name="Cuomo C."/>
            <person name="Burger G."/>
            <person name="Gray M.W."/>
            <person name="Holland P.W.H."/>
            <person name="King N."/>
            <person name="Lang F.B.F."/>
            <person name="Roger A.J."/>
            <person name="Ruiz-Trillo I."/>
            <person name="Young S.K."/>
            <person name="Zeng Q."/>
            <person name="Gargeya S."/>
            <person name="Alvarado L."/>
            <person name="Berlin A."/>
            <person name="Chapman S.B."/>
            <person name="Chen Z."/>
            <person name="Freedman E."/>
            <person name="Gellesch M."/>
            <person name="Goldberg J."/>
            <person name="Griggs A."/>
            <person name="Gujja S."/>
            <person name="Heilman E."/>
            <person name="Heiman D."/>
            <person name="Howarth C."/>
            <person name="Mehta T."/>
            <person name="Neiman D."/>
            <person name="Pearson M."/>
            <person name="Roberts A."/>
            <person name="Saif S."/>
            <person name="Shea T."/>
            <person name="Shenoy N."/>
            <person name="Sisk P."/>
            <person name="Stolte C."/>
            <person name="Sykes S."/>
            <person name="White J."/>
            <person name="Yandava C."/>
            <person name="Haas B."/>
            <person name="Nusbaum C."/>
            <person name="Birren B."/>
        </authorList>
    </citation>
    <scope>NUCLEOTIDE SEQUENCE</scope>
    <source>
        <strain evidence="8">ATCC 30864</strain>
    </source>
</reference>
<dbReference type="GO" id="GO:0004467">
    <property type="term" value="F:long-chain fatty acid-CoA ligase activity"/>
    <property type="evidence" value="ECO:0007669"/>
    <property type="project" value="TreeGrafter"/>
</dbReference>
<evidence type="ECO:0000313" key="8">
    <source>
        <dbReference type="Proteomes" id="UP000008743"/>
    </source>
</evidence>
<gene>
    <name evidence="7" type="ORF">CAOG_005268</name>
</gene>
<dbReference type="GO" id="GO:0005324">
    <property type="term" value="F:long-chain fatty acid transmembrane transporter activity"/>
    <property type="evidence" value="ECO:0007669"/>
    <property type="project" value="TreeGrafter"/>
</dbReference>
<dbReference type="GO" id="GO:0005524">
    <property type="term" value="F:ATP binding"/>
    <property type="evidence" value="ECO:0007669"/>
    <property type="project" value="UniProtKB-KW"/>
</dbReference>
<dbReference type="SUPFAM" id="SSF56801">
    <property type="entry name" value="Acetyl-CoA synthetase-like"/>
    <property type="match status" value="1"/>
</dbReference>
<dbReference type="InterPro" id="IPR020845">
    <property type="entry name" value="AMP-binding_CS"/>
</dbReference>
<dbReference type="InterPro" id="IPR042099">
    <property type="entry name" value="ANL_N_sf"/>
</dbReference>
<evidence type="ECO:0000256" key="1">
    <source>
        <dbReference type="ARBA" id="ARBA00006432"/>
    </source>
</evidence>
<dbReference type="InterPro" id="IPR000873">
    <property type="entry name" value="AMP-dep_synth/lig_dom"/>
</dbReference>
<dbReference type="AlphaFoldDB" id="A0A0D2X3P2"/>
<protein>
    <submittedName>
        <fullName evidence="7">Acyl-CoA synthetase</fullName>
    </submittedName>
</protein>
<evidence type="ECO:0000313" key="7">
    <source>
        <dbReference type="EMBL" id="KJE94654.1"/>
    </source>
</evidence>
<sequence>MPPLVSNKSDETAAVAASRPIEDGAPTPPASPATATAHKPTDPAFYSMDTHTEQPQHEHEHKPSCASSSSTALSSASVQGAWRPILMTDADAAAPSTTTTTTAAVLHRRYLMYREHSAKCRQQLDAAGVVTGADYWEVAVRRFPNHPFIEKVETLASFTYAQADAQANRIANWAHAQLGLRAGQVVALMCENSPEFLFVCFGLAKIGVTAALINTNLSGSMLTHALVVARARHIIASSRFQARIVDVSVDFPARLDCYWINSHHPAEQQALLVQPALETCLQGVSTASPDRALRAAVKPRDAMFYIYTSGTTGRSKAAKFSHLRFIGAGLTWSGPCGLSSSDKYYISLPLYHGNALVVALSPCIHVGCAAVLRERFTASGFLDDVRRFNCTAAIYIGELWRYLIAQPQRANDHVNPLRVIVGNGLRADIWQTVMQRFGIDHAVEHYGATEMPGAAVLNWTDLRPGSCGFVPPAIRQAEGVDCVIAFDVDTCQPVRTKAGFCVPVATNGVGELIMRLTDGVYDGYVETGDGATERKIYRNVFEQGDAWWSSGDLIRIDECGFFYFVDRVGDAYRWKAENVSTNEVCDVLSAFPTIKEANIYGVSIPGCYGRAGMASLVLHDNAADAIDLKAFYDYATLHLPSYARPVFLRIRREDNAKTSTLKFQKQDYMRQGFNPSTLTNEGVSDMLFFGHEAFGTYRLLDEQLYHRISTGGFRL</sequence>
<organism evidence="7 8">
    <name type="scientific">Capsaspora owczarzaki (strain ATCC 30864)</name>
    <dbReference type="NCBI Taxonomy" id="595528"/>
    <lineage>
        <taxon>Eukaryota</taxon>
        <taxon>Filasterea</taxon>
        <taxon>Capsaspora</taxon>
    </lineage>
</organism>
<dbReference type="Gene3D" id="3.40.50.12780">
    <property type="entry name" value="N-terminal domain of ligase-like"/>
    <property type="match status" value="1"/>
</dbReference>
<dbReference type="PANTHER" id="PTHR43107:SF15">
    <property type="entry name" value="FATTY ACID TRANSPORT PROTEIN 3, ISOFORM A"/>
    <property type="match status" value="1"/>
</dbReference>
<dbReference type="PROSITE" id="PS00455">
    <property type="entry name" value="AMP_BINDING"/>
    <property type="match status" value="1"/>
</dbReference>
<feature type="region of interest" description="Disordered" evidence="5">
    <location>
        <begin position="1"/>
        <end position="70"/>
    </location>
</feature>
<dbReference type="PANTHER" id="PTHR43107">
    <property type="entry name" value="LONG-CHAIN FATTY ACID TRANSPORT PROTEIN"/>
    <property type="match status" value="1"/>
</dbReference>
<dbReference type="OrthoDB" id="288590at2759"/>
<dbReference type="GO" id="GO:0044539">
    <property type="term" value="P:long-chain fatty acid import into cell"/>
    <property type="evidence" value="ECO:0007669"/>
    <property type="project" value="TreeGrafter"/>
</dbReference>
<comment type="similarity">
    <text evidence="1">Belongs to the ATP-dependent AMP-binding enzyme family.</text>
</comment>
<proteinExistence type="inferred from homology"/>
<accession>A0A0D2X3P2</accession>
<dbReference type="Proteomes" id="UP000008743">
    <property type="component" value="Unassembled WGS sequence"/>
</dbReference>
<dbReference type="eggNOG" id="KOG1179">
    <property type="taxonomic scope" value="Eukaryota"/>
</dbReference>
<dbReference type="EMBL" id="KE346367">
    <property type="protein sequence ID" value="KJE94654.1"/>
    <property type="molecule type" value="Genomic_DNA"/>
</dbReference>
<dbReference type="GO" id="GO:0005886">
    <property type="term" value="C:plasma membrane"/>
    <property type="evidence" value="ECO:0007669"/>
    <property type="project" value="TreeGrafter"/>
</dbReference>
<dbReference type="InParanoid" id="A0A0D2X3P2"/>
<dbReference type="PhylomeDB" id="A0A0D2X3P2"/>
<keyword evidence="8" id="KW-1185">Reference proteome</keyword>
<evidence type="ECO:0000256" key="3">
    <source>
        <dbReference type="ARBA" id="ARBA00022741"/>
    </source>
</evidence>
<evidence type="ECO:0000256" key="2">
    <source>
        <dbReference type="ARBA" id="ARBA00022598"/>
    </source>
</evidence>
<keyword evidence="2" id="KW-0436">Ligase</keyword>
<dbReference type="STRING" id="595528.A0A0D2X3P2"/>
<name>A0A0D2X3P2_CAPO3</name>
<dbReference type="Pfam" id="PF00501">
    <property type="entry name" value="AMP-binding"/>
    <property type="match status" value="1"/>
</dbReference>
<feature type="domain" description="AMP-dependent synthetase/ligase" evidence="6">
    <location>
        <begin position="137"/>
        <end position="524"/>
    </location>
</feature>
<keyword evidence="3" id="KW-0547">Nucleotide-binding</keyword>
<evidence type="ECO:0000256" key="5">
    <source>
        <dbReference type="SAM" id="MobiDB-lite"/>
    </source>
</evidence>
<evidence type="ECO:0000256" key="4">
    <source>
        <dbReference type="ARBA" id="ARBA00022840"/>
    </source>
</evidence>
<keyword evidence="4" id="KW-0067">ATP-binding</keyword>